<gene>
    <name evidence="7" type="ORF">RHGRI_019801</name>
</gene>
<proteinExistence type="inferred from homology"/>
<dbReference type="InterPro" id="IPR037045">
    <property type="entry name" value="S8pro/Inhibitor_I9_sf"/>
</dbReference>
<dbReference type="GO" id="GO:0004252">
    <property type="term" value="F:serine-type endopeptidase activity"/>
    <property type="evidence" value="ECO:0007669"/>
    <property type="project" value="InterPro"/>
</dbReference>
<evidence type="ECO:0000256" key="3">
    <source>
        <dbReference type="ARBA" id="ARBA00022729"/>
    </source>
</evidence>
<keyword evidence="8" id="KW-1185">Reference proteome</keyword>
<dbReference type="FunFam" id="3.30.70.80:FF:000002">
    <property type="entry name" value="Subtilisin-like protease SBT5.3"/>
    <property type="match status" value="1"/>
</dbReference>
<dbReference type="EMBL" id="JACTNZ010000007">
    <property type="protein sequence ID" value="KAG5539376.1"/>
    <property type="molecule type" value="Genomic_DNA"/>
</dbReference>
<keyword evidence="5" id="KW-0720">Serine protease</keyword>
<dbReference type="Pfam" id="PF05922">
    <property type="entry name" value="Inhibitor_I9"/>
    <property type="match status" value="1"/>
</dbReference>
<dbReference type="SUPFAM" id="SSF52743">
    <property type="entry name" value="Subtilisin-like"/>
    <property type="match status" value="1"/>
</dbReference>
<dbReference type="GO" id="GO:0006508">
    <property type="term" value="P:proteolysis"/>
    <property type="evidence" value="ECO:0007669"/>
    <property type="project" value="UniProtKB-KW"/>
</dbReference>
<organism evidence="7 8">
    <name type="scientific">Rhododendron griersonianum</name>
    <dbReference type="NCBI Taxonomy" id="479676"/>
    <lineage>
        <taxon>Eukaryota</taxon>
        <taxon>Viridiplantae</taxon>
        <taxon>Streptophyta</taxon>
        <taxon>Embryophyta</taxon>
        <taxon>Tracheophyta</taxon>
        <taxon>Spermatophyta</taxon>
        <taxon>Magnoliopsida</taxon>
        <taxon>eudicotyledons</taxon>
        <taxon>Gunneridae</taxon>
        <taxon>Pentapetalae</taxon>
        <taxon>asterids</taxon>
        <taxon>Ericales</taxon>
        <taxon>Ericaceae</taxon>
        <taxon>Ericoideae</taxon>
        <taxon>Rhodoreae</taxon>
        <taxon>Rhododendron</taxon>
    </lineage>
</organism>
<dbReference type="InterPro" id="IPR010259">
    <property type="entry name" value="S8pro/Inhibitor_I9"/>
</dbReference>
<evidence type="ECO:0000313" key="8">
    <source>
        <dbReference type="Proteomes" id="UP000823749"/>
    </source>
</evidence>
<dbReference type="PANTHER" id="PTHR48222">
    <property type="entry name" value="PROTEINASE INHIBITOR, PROPEPTIDE"/>
    <property type="match status" value="1"/>
</dbReference>
<dbReference type="AlphaFoldDB" id="A0AAV6JDW7"/>
<keyword evidence="2" id="KW-0645">Protease</keyword>
<dbReference type="InterPro" id="IPR036852">
    <property type="entry name" value="Peptidase_S8/S53_dom_sf"/>
</dbReference>
<dbReference type="Gene3D" id="3.30.70.80">
    <property type="entry name" value="Peptidase S8 propeptide/proteinase inhibitor I9"/>
    <property type="match status" value="1"/>
</dbReference>
<feature type="domain" description="Inhibitor I9" evidence="6">
    <location>
        <begin position="44"/>
        <end position="123"/>
    </location>
</feature>
<name>A0AAV6JDW7_9ERIC</name>
<sequence>MGFDLMKTRRNETPLFVFLVSLILSNLYGQGILIAPVEADGKEVHIVYMGKRQHNDPELVTALHHDLLTSVVGSREAASGSIVYSYRHGFSGFAARLTKSQAQQIAGSEGVLRVVPNRFYTLQTTRSWDYLGLSSHSPTNLFHEANLGDGVIIGIIDTGPV</sequence>
<reference evidence="7" key="1">
    <citation type="submission" date="2020-08" db="EMBL/GenBank/DDBJ databases">
        <title>Plant Genome Project.</title>
        <authorList>
            <person name="Zhang R.-G."/>
        </authorList>
    </citation>
    <scope>NUCLEOTIDE SEQUENCE</scope>
    <source>
        <strain evidence="7">WSP0</strain>
        <tissue evidence="7">Leaf</tissue>
    </source>
</reference>
<comment type="caution">
    <text evidence="7">The sequence shown here is derived from an EMBL/GenBank/DDBJ whole genome shotgun (WGS) entry which is preliminary data.</text>
</comment>
<evidence type="ECO:0000256" key="4">
    <source>
        <dbReference type="ARBA" id="ARBA00022801"/>
    </source>
</evidence>
<evidence type="ECO:0000256" key="5">
    <source>
        <dbReference type="ARBA" id="ARBA00022825"/>
    </source>
</evidence>
<evidence type="ECO:0000256" key="2">
    <source>
        <dbReference type="ARBA" id="ARBA00022670"/>
    </source>
</evidence>
<dbReference type="Proteomes" id="UP000823749">
    <property type="component" value="Chromosome 7"/>
</dbReference>
<protein>
    <recommendedName>
        <fullName evidence="6">Inhibitor I9 domain-containing protein</fullName>
    </recommendedName>
</protein>
<keyword evidence="4" id="KW-0378">Hydrolase</keyword>
<evidence type="ECO:0000313" key="7">
    <source>
        <dbReference type="EMBL" id="KAG5539376.1"/>
    </source>
</evidence>
<accession>A0AAV6JDW7</accession>
<keyword evidence="3" id="KW-0732">Signal</keyword>
<comment type="similarity">
    <text evidence="1">Belongs to the peptidase S8 family.</text>
</comment>
<evidence type="ECO:0000256" key="1">
    <source>
        <dbReference type="ARBA" id="ARBA00011073"/>
    </source>
</evidence>
<dbReference type="PANTHER" id="PTHR48222:SF4">
    <property type="entry name" value="PROTEINASE INHIBITOR, PROPEPTIDE"/>
    <property type="match status" value="1"/>
</dbReference>
<evidence type="ECO:0000259" key="6">
    <source>
        <dbReference type="Pfam" id="PF05922"/>
    </source>
</evidence>